<feature type="transmembrane region" description="Helical" evidence="5">
    <location>
        <begin position="91"/>
        <end position="113"/>
    </location>
</feature>
<proteinExistence type="predicted"/>
<feature type="transmembrane region" description="Helical" evidence="5">
    <location>
        <begin position="9"/>
        <end position="37"/>
    </location>
</feature>
<feature type="transmembrane region" description="Helical" evidence="5">
    <location>
        <begin position="57"/>
        <end position="79"/>
    </location>
</feature>
<dbReference type="EMBL" id="MDYQ01000207">
    <property type="protein sequence ID" value="PRP78796.1"/>
    <property type="molecule type" value="Genomic_DNA"/>
</dbReference>
<organism evidence="6 7">
    <name type="scientific">Planoprotostelium fungivorum</name>
    <dbReference type="NCBI Taxonomy" id="1890364"/>
    <lineage>
        <taxon>Eukaryota</taxon>
        <taxon>Amoebozoa</taxon>
        <taxon>Evosea</taxon>
        <taxon>Variosea</taxon>
        <taxon>Cavosteliida</taxon>
        <taxon>Cavosteliaceae</taxon>
        <taxon>Planoprotostelium</taxon>
    </lineage>
</organism>
<name>A0A2P6N4B8_9EUKA</name>
<gene>
    <name evidence="6" type="ORF">PROFUN_00969</name>
</gene>
<dbReference type="STRING" id="1890364.A0A2P6N4B8"/>
<dbReference type="GO" id="GO:0016020">
    <property type="term" value="C:membrane"/>
    <property type="evidence" value="ECO:0007669"/>
    <property type="project" value="UniProtKB-SubCell"/>
</dbReference>
<dbReference type="PANTHER" id="PTHR37314">
    <property type="entry name" value="SLR0142 PROTEIN"/>
    <property type="match status" value="1"/>
</dbReference>
<evidence type="ECO:0000313" key="6">
    <source>
        <dbReference type="EMBL" id="PRP78796.1"/>
    </source>
</evidence>
<evidence type="ECO:0000313" key="7">
    <source>
        <dbReference type="Proteomes" id="UP000241769"/>
    </source>
</evidence>
<evidence type="ECO:0000256" key="4">
    <source>
        <dbReference type="ARBA" id="ARBA00023136"/>
    </source>
</evidence>
<evidence type="ECO:0000256" key="2">
    <source>
        <dbReference type="ARBA" id="ARBA00022692"/>
    </source>
</evidence>
<keyword evidence="4 5" id="KW-0472">Membrane</keyword>
<dbReference type="Pfam" id="PF06912">
    <property type="entry name" value="DUF1275"/>
    <property type="match status" value="1"/>
</dbReference>
<comment type="subcellular location">
    <subcellularLocation>
        <location evidence="1">Membrane</location>
    </subcellularLocation>
</comment>
<evidence type="ECO:0000256" key="5">
    <source>
        <dbReference type="SAM" id="Phobius"/>
    </source>
</evidence>
<feature type="transmembrane region" description="Helical" evidence="5">
    <location>
        <begin position="518"/>
        <end position="538"/>
    </location>
</feature>
<sequence length="631" mass="70998">MYERNDFKWIVLGGAVLATHSGFINTCALRSVFSYTVTHVTGLITKVAFTVVEHQWIALWNALIVLLGFAFGAFLTGIICGSNKFRLRPRYGIIIMMESILLFISVWMCHYLKYPEDNARYAFVIMATAVGMQNAMFTSFSGAVVRTSHLTGLINDTFMLLGQYVRYKCIVRKKNADMWKMLVFIPILCGFMMGCIIGDYAFSSLSYWAILIPASTLAVLGTGFFIVFMVYGDKNQSSGSIPLDAKPISVAIDQGPNGNKFVELETETETEADSETEMKRIHPLPAQHLIYQETMRITFFVLLLVSISYGQNCFQNNTDAACATFRYPESQARADVEKLCMGKMGLVMPSCSIDRLCRNTERTEIKDSLFCEPFTTLKEGCADMKMGHICDDYTSLCAPGSVVEQCSTSILPLPKTMRAKNLTKSICMEMDMDGCSKCANETAGCDWLQVYSDLCLMMPEMSQCSAWKQMCLAIPAWPLCAISSEAPNDVVQMRMYFHTDYRDYILFKEWVPKDNTQYALSVLAVFTISVIYEFLKMIRSIAERRWERMYMGYAPIGDGVRGVFFAPFRFAVDVPRALLQFIEVMWGLFVMLIAMTYNVGLVVTIGVGAAVGTLLFGRYTKYDARPNSACH</sequence>
<keyword evidence="3 5" id="KW-1133">Transmembrane helix</keyword>
<dbReference type="PANTHER" id="PTHR37314:SF4">
    <property type="entry name" value="UPF0700 TRANSMEMBRANE PROTEIN YOAK"/>
    <property type="match status" value="1"/>
</dbReference>
<evidence type="ECO:0000256" key="1">
    <source>
        <dbReference type="ARBA" id="ARBA00004370"/>
    </source>
</evidence>
<keyword evidence="2 5" id="KW-0812">Transmembrane</keyword>
<feature type="transmembrane region" description="Helical" evidence="5">
    <location>
        <begin position="119"/>
        <end position="137"/>
    </location>
</feature>
<feature type="transmembrane region" description="Helical" evidence="5">
    <location>
        <begin position="208"/>
        <end position="231"/>
    </location>
</feature>
<protein>
    <submittedName>
        <fullName evidence="6">Endosomal membrane protein</fullName>
    </submittedName>
</protein>
<dbReference type="OrthoDB" id="73901at2759"/>
<dbReference type="InterPro" id="IPR010699">
    <property type="entry name" value="DUF1275"/>
</dbReference>
<dbReference type="GO" id="GO:0005375">
    <property type="term" value="F:copper ion transmembrane transporter activity"/>
    <property type="evidence" value="ECO:0007669"/>
    <property type="project" value="InterPro"/>
</dbReference>
<dbReference type="InterPro" id="IPR007274">
    <property type="entry name" value="Cop_transporter"/>
</dbReference>
<dbReference type="AlphaFoldDB" id="A0A2P6N4B8"/>
<dbReference type="Proteomes" id="UP000241769">
    <property type="component" value="Unassembled WGS sequence"/>
</dbReference>
<comment type="caution">
    <text evidence="6">The sequence shown here is derived from an EMBL/GenBank/DDBJ whole genome shotgun (WGS) entry which is preliminary data.</text>
</comment>
<accession>A0A2P6N4B8</accession>
<dbReference type="Pfam" id="PF04145">
    <property type="entry name" value="Ctr"/>
    <property type="match status" value="1"/>
</dbReference>
<evidence type="ECO:0000256" key="3">
    <source>
        <dbReference type="ARBA" id="ARBA00022989"/>
    </source>
</evidence>
<dbReference type="InParanoid" id="A0A2P6N4B8"/>
<keyword evidence="7" id="KW-1185">Reference proteome</keyword>
<feature type="transmembrane region" description="Helical" evidence="5">
    <location>
        <begin position="182"/>
        <end position="202"/>
    </location>
</feature>
<reference evidence="6 7" key="1">
    <citation type="journal article" date="2018" name="Genome Biol. Evol.">
        <title>Multiple Roots of Fruiting Body Formation in Amoebozoa.</title>
        <authorList>
            <person name="Hillmann F."/>
            <person name="Forbes G."/>
            <person name="Novohradska S."/>
            <person name="Ferling I."/>
            <person name="Riege K."/>
            <person name="Groth M."/>
            <person name="Westermann M."/>
            <person name="Marz M."/>
            <person name="Spaller T."/>
            <person name="Winckler T."/>
            <person name="Schaap P."/>
            <person name="Glockner G."/>
        </authorList>
    </citation>
    <scope>NUCLEOTIDE SEQUENCE [LARGE SCALE GENOMIC DNA]</scope>
    <source>
        <strain evidence="6 7">Jena</strain>
    </source>
</reference>
<feature type="transmembrane region" description="Helical" evidence="5">
    <location>
        <begin position="584"/>
        <end position="617"/>
    </location>
</feature>